<gene>
    <name evidence="2" type="ORF">KIH74_35370</name>
</gene>
<dbReference type="Proteomes" id="UP001197247">
    <property type="component" value="Unassembled WGS sequence"/>
</dbReference>
<protein>
    <recommendedName>
        <fullName evidence="4">Lipoprotein</fullName>
    </recommendedName>
</protein>
<feature type="region of interest" description="Disordered" evidence="1">
    <location>
        <begin position="7"/>
        <end position="34"/>
    </location>
</feature>
<evidence type="ECO:0000313" key="3">
    <source>
        <dbReference type="Proteomes" id="UP001197247"/>
    </source>
</evidence>
<reference evidence="2 3" key="1">
    <citation type="submission" date="2021-05" db="EMBL/GenBank/DDBJ databases">
        <title>Kineosporia and Streptomyces sp. nov. two new marine actinobacteria isolated from Coral.</title>
        <authorList>
            <person name="Buangrab K."/>
            <person name="Sutthacheep M."/>
            <person name="Yeemin T."/>
            <person name="Harunari E."/>
            <person name="Igarashi Y."/>
            <person name="Kanchanasin P."/>
            <person name="Tanasupawat S."/>
            <person name="Phongsopitanun W."/>
        </authorList>
    </citation>
    <scope>NUCLEOTIDE SEQUENCE [LARGE SCALE GENOMIC DNA]</scope>
    <source>
        <strain evidence="2 3">J2-2</strain>
    </source>
</reference>
<organism evidence="2 3">
    <name type="scientific">Kineosporia corallincola</name>
    <dbReference type="NCBI Taxonomy" id="2835133"/>
    <lineage>
        <taxon>Bacteria</taxon>
        <taxon>Bacillati</taxon>
        <taxon>Actinomycetota</taxon>
        <taxon>Actinomycetes</taxon>
        <taxon>Kineosporiales</taxon>
        <taxon>Kineosporiaceae</taxon>
        <taxon>Kineosporia</taxon>
    </lineage>
</organism>
<accession>A0ABS5TU21</accession>
<comment type="caution">
    <text evidence="2">The sequence shown here is derived from an EMBL/GenBank/DDBJ whole genome shotgun (WGS) entry which is preliminary data.</text>
</comment>
<sequence>MVLLAACSTEGSGAAEATPSDERPAAVNTTASASDGRAAEAIAAYEAFLEATVVAEKEPVKKGKSLPPEGDFERWSYDPARIQTLTYIHSLAAMGAEYKGKAPVSHVRVKGVDLEAEPYPQIVLIDCAVPDPSYRPYDAKSGNKLELTSDSNITDPYESTVEMIRVGKRWGVKSIDVKEEGTCQP</sequence>
<evidence type="ECO:0000256" key="1">
    <source>
        <dbReference type="SAM" id="MobiDB-lite"/>
    </source>
</evidence>
<name>A0ABS5TU21_9ACTN</name>
<dbReference type="RefSeq" id="WP_214160817.1">
    <property type="nucleotide sequence ID" value="NZ_JAHBAY010000027.1"/>
</dbReference>
<evidence type="ECO:0008006" key="4">
    <source>
        <dbReference type="Google" id="ProtNLM"/>
    </source>
</evidence>
<dbReference type="EMBL" id="JAHBAY010000027">
    <property type="protein sequence ID" value="MBT0774278.1"/>
    <property type="molecule type" value="Genomic_DNA"/>
</dbReference>
<evidence type="ECO:0000313" key="2">
    <source>
        <dbReference type="EMBL" id="MBT0774278.1"/>
    </source>
</evidence>
<keyword evidence="3" id="KW-1185">Reference proteome</keyword>
<proteinExistence type="predicted"/>